<dbReference type="Gene3D" id="1.20.120.1900">
    <property type="entry name" value="Gamma-tubulin complex, C-terminal domain"/>
    <property type="match status" value="1"/>
</dbReference>
<dbReference type="GO" id="GO:0051225">
    <property type="term" value="P:spindle assembly"/>
    <property type="evidence" value="ECO:0007669"/>
    <property type="project" value="TreeGrafter"/>
</dbReference>
<feature type="compositionally biased region" description="Low complexity" evidence="7">
    <location>
        <begin position="681"/>
        <end position="696"/>
    </location>
</feature>
<keyword evidence="4" id="KW-0493">Microtubule</keyword>
<feature type="region of interest" description="Disordered" evidence="7">
    <location>
        <begin position="775"/>
        <end position="800"/>
    </location>
</feature>
<dbReference type="Pfam" id="PF04130">
    <property type="entry name" value="GCP_C_terminal"/>
    <property type="match status" value="1"/>
</dbReference>
<dbReference type="OrthoDB" id="553003at2759"/>
<feature type="region of interest" description="Disordered" evidence="7">
    <location>
        <begin position="1602"/>
        <end position="1637"/>
    </location>
</feature>
<dbReference type="PANTHER" id="PTHR19302:SF59">
    <property type="entry name" value="HYPOTHETICAL GAMMA-TUBULIN COMPLEX"/>
    <property type="match status" value="1"/>
</dbReference>
<proteinExistence type="inferred from homology"/>
<dbReference type="GO" id="GO:0000930">
    <property type="term" value="C:gamma-tubulin complex"/>
    <property type="evidence" value="ECO:0007669"/>
    <property type="project" value="TreeGrafter"/>
</dbReference>
<comment type="caution">
    <text evidence="9">The sequence shown here is derived from an EMBL/GenBank/DDBJ whole genome shotgun (WGS) entry which is preliminary data.</text>
</comment>
<feature type="compositionally biased region" description="Low complexity" evidence="7">
    <location>
        <begin position="1254"/>
        <end position="1275"/>
    </location>
</feature>
<feature type="region of interest" description="Disordered" evidence="7">
    <location>
        <begin position="114"/>
        <end position="169"/>
    </location>
</feature>
<feature type="coiled-coil region" evidence="6">
    <location>
        <begin position="972"/>
        <end position="1048"/>
    </location>
</feature>
<feature type="domain" description="Gamma tubulin complex component C-terminal" evidence="8">
    <location>
        <begin position="1687"/>
        <end position="1973"/>
    </location>
</feature>
<dbReference type="PANTHER" id="PTHR19302">
    <property type="entry name" value="GAMMA TUBULIN COMPLEX PROTEIN"/>
    <property type="match status" value="1"/>
</dbReference>
<keyword evidence="5" id="KW-0206">Cytoskeleton</keyword>
<comment type="subcellular location">
    <subcellularLocation>
        <location evidence="1">Cytoplasm</location>
        <location evidence="1">Cytoskeleton</location>
    </subcellularLocation>
</comment>
<feature type="region of interest" description="Disordered" evidence="7">
    <location>
        <begin position="2064"/>
        <end position="2092"/>
    </location>
</feature>
<evidence type="ECO:0000256" key="3">
    <source>
        <dbReference type="ARBA" id="ARBA00022490"/>
    </source>
</evidence>
<evidence type="ECO:0000256" key="7">
    <source>
        <dbReference type="SAM" id="MobiDB-lite"/>
    </source>
</evidence>
<feature type="compositionally biased region" description="Gly residues" evidence="7">
    <location>
        <begin position="2078"/>
        <end position="2088"/>
    </location>
</feature>
<sequence>MTWRLEELDALQARLQTEGGLGVQEADKLGRAVSLLLHLRGAGSGVHGAGPGLGSLPAVPTVFSQPRIGGGTVSIGPPDATAAGLGAFAANAAAELGVAAARAVDATPAGRRLRLRAPPAPSDSAPAPAPDWTPQSALPASKPVLPSSSQPGLAAARGDPQLAPPTPALLPAPPALAAYSASAASASAGTSGEGCWFPFRDSAGLPLAPAFDGPLDVMLVPPSLGARAPSDALAAAAAPGSNLLVAAAAAAAAAAEPAGPPGAGLGHLGVAGGAPAWALVHSRFGHVNPLLLRLSGGQSECFRLPLAEIEAAEAAAAAAAEARAVEAEASRPGAGEGGGEGGEVEAPVPALLGPGWSVPAPFSLAALGVGAGAGLAAAWGLGPAPPGGSDPHGAVAAAPGASSLFALANPFGDLAPGSAQGPASPLLLEPPQHVPQAQAWPPVKQQALQPPPLQRQGQGQGQHAVLAARLGTFTGAGDAEQEVLMYDTAVLALAGVGSALRMLRGGTVRSRRVRLSAQRSLLAPLCDTGELRLRLGDFVAAHGTYGSYGSTCSADGVRQDECLAAFADAVRDLLALYDGELRDLAATHRTGLLASCKGPAPRPYPGSAPGKKGLAPAGDSASQAHGPGHGGSFGGSGGARLEGLLGLVLGLTPLRTNLQCLADVCLCVPDPGWVPPPSQPWAPAHSNAAAKHAQAGAGPGARPDDAAQAQAQPLAPSLWQVYGFARGPALLERLYGALMQAEPSKAPLLRLLFASASAPYLRRLRAWLYDPTRGGAAGSGRATDGGGQGPTAQALEGPPAAPGFAASLQRAATAAGLQMALLSELGPELGDVAGRLRRMAAAEAEEARLIAQQYGESLTLPSAASALASASASGRADGALPAPSLLSAPGWGQPALSGAGAGAGTGADEFGYPLAFSMGALEQLSEAAAAAAAARDAELSALLASLDRRRAAEAEAADEAAAAAALAAAAVAEEARAAKAAAAEERRLARSRLAAEQRAELDERAARQRLERERRIAEEQAVVAEEVLREHNEAAAALAAELAKSRAAYGSASYSEAAAAAGAAGVAGAGGPAAAEAASRLRRCEWREARMALAARRRLLWQGIEAEELAELRAVVAAARQREAGGAGAPLEWQGVAAVRSRTAPADGGTIGGGLNAEGEVADAQSPGPSASADGGDGGTGTAAALVTGPPGSGRSASDRGEAPATATAAAAVAAVAEASQQRSPFLRARRHSHAGGDSVAAPPPTPPLGGAGAVAAASYRSGAPSPAGSVAGRSVSGGGGGGGGGSPRSSMHAGAKRRLSLTGAGAFAGGAAAGGGGGGGGGLLSGLARSLSFGGGGGGQGSRPPSAGGARPPSRSGAFGSLAARGGAVSRGGRGGGGGILGGGGLLQLHNMRHGARRRWGLPDGSGGGAGSDDGGAAWSWLPPSGRTSQAGGAEEPGRPQTAATAALDAGVVTQAPTPVSWGGGDGGRVGPSGGGAAATGGRAAALRMQRQAEAAAARLPSADVATGAADDGSDAEDAAGPAQRRRAVWKLPPPEGAAAGGGGGLVPAHLAWLGPTESPVKVLLRQFLQEGDASRRTGPGVVMPRELFPTDPAAGAARQLAAKETSAAAGGGGGAGGGVVEVRPPGGSSSHLAPGQPYMDEDLSYAPVGVVLHTCVFGAVQAQYRLTTRAVWHVLVHEYGLLRFCLAMRRLFFAEAGDVVGSLADSLRRRLEARPTLPPSTAELRAMLDEALAGSSLAAPPGRRRWRRGGAGGGGAGPVGIAAGAVRVHGAEAAQAQAQGEGMGEGGGLLPALLDVRSVPGRQLGGGGRFGSDCAVVTCRVPRPLDSVLTPDTALDYADVLSALLRLRCTASGLTSCWAALCAATAPLPSEVLRAGLPAGGAVGARRGPGAAARRPGLHPLWAARLAAVRLWLQTAIQVVSLLLQHMQVELQGRVWGGLASALRGPAPRDLVALREAHRRYLAEAREVVLLPPSPHQHPTAPSQGPPQCPSQAPGPSTRAGAGPRRATALSEALTAATAFAALLRRALATLEAALAARPGALAEPPFQRTLAPALTTASRGLQAGPSAAATSASGEGSGSGPGVGPLGPAEELDQAWAQATAASMRLGRALAGLFPLARDAVAAAAGGGSGPLGELEAALRCPPCRPFVKEVLREEEAAARGIRLA</sequence>
<accession>A0A835XI85</accession>
<feature type="compositionally biased region" description="Low complexity" evidence="7">
    <location>
        <begin position="2066"/>
        <end position="2077"/>
    </location>
</feature>
<feature type="region of interest" description="Disordered" evidence="7">
    <location>
        <begin position="1398"/>
        <end position="1444"/>
    </location>
</feature>
<dbReference type="GO" id="GO:0007020">
    <property type="term" value="P:microtubule nucleation"/>
    <property type="evidence" value="ECO:0007669"/>
    <property type="project" value="InterPro"/>
</dbReference>
<keyword evidence="10" id="KW-1185">Reference proteome</keyword>
<dbReference type="EMBL" id="JAEHOE010000134">
    <property type="protein sequence ID" value="KAG2485177.1"/>
    <property type="molecule type" value="Genomic_DNA"/>
</dbReference>
<evidence type="ECO:0000313" key="10">
    <source>
        <dbReference type="Proteomes" id="UP000612055"/>
    </source>
</evidence>
<feature type="region of interest" description="Disordered" evidence="7">
    <location>
        <begin position="1222"/>
        <end position="1296"/>
    </location>
</feature>
<dbReference type="GO" id="GO:0051011">
    <property type="term" value="F:microtubule minus-end binding"/>
    <property type="evidence" value="ECO:0007669"/>
    <property type="project" value="TreeGrafter"/>
</dbReference>
<reference evidence="9" key="1">
    <citation type="journal article" date="2020" name="bioRxiv">
        <title>Comparative genomics of Chlamydomonas.</title>
        <authorList>
            <person name="Craig R.J."/>
            <person name="Hasan A.R."/>
            <person name="Ness R.W."/>
            <person name="Keightley P.D."/>
        </authorList>
    </citation>
    <scope>NUCLEOTIDE SEQUENCE</scope>
    <source>
        <strain evidence="9">CCAP 11/70</strain>
    </source>
</reference>
<dbReference type="InterPro" id="IPR042241">
    <property type="entry name" value="GCP_C_sf"/>
</dbReference>
<feature type="region of interest" description="Disordered" evidence="7">
    <location>
        <begin position="1972"/>
        <end position="2010"/>
    </location>
</feature>
<evidence type="ECO:0000256" key="2">
    <source>
        <dbReference type="ARBA" id="ARBA00010337"/>
    </source>
</evidence>
<feature type="compositionally biased region" description="Gly residues" evidence="7">
    <location>
        <begin position="775"/>
        <end position="789"/>
    </location>
</feature>
<evidence type="ECO:0000256" key="4">
    <source>
        <dbReference type="ARBA" id="ARBA00022701"/>
    </source>
</evidence>
<dbReference type="Proteomes" id="UP000612055">
    <property type="component" value="Unassembled WGS sequence"/>
</dbReference>
<feature type="compositionally biased region" description="Gly residues" evidence="7">
    <location>
        <begin position="1405"/>
        <end position="1415"/>
    </location>
</feature>
<evidence type="ECO:0000313" key="9">
    <source>
        <dbReference type="EMBL" id="KAG2485177.1"/>
    </source>
</evidence>
<dbReference type="GO" id="GO:0031122">
    <property type="term" value="P:cytoplasmic microtubule organization"/>
    <property type="evidence" value="ECO:0007669"/>
    <property type="project" value="TreeGrafter"/>
</dbReference>
<feature type="compositionally biased region" description="Gly residues" evidence="7">
    <location>
        <begin position="1276"/>
        <end position="1287"/>
    </location>
</feature>
<evidence type="ECO:0000256" key="6">
    <source>
        <dbReference type="SAM" id="Coils"/>
    </source>
</evidence>
<dbReference type="GO" id="GO:0043015">
    <property type="term" value="F:gamma-tubulin binding"/>
    <property type="evidence" value="ECO:0007669"/>
    <property type="project" value="InterPro"/>
</dbReference>
<name>A0A835XI85_9CHLO</name>
<feature type="compositionally biased region" description="Low complexity" evidence="7">
    <location>
        <begin position="1162"/>
        <end position="1174"/>
    </location>
</feature>
<dbReference type="GO" id="GO:0000922">
    <property type="term" value="C:spindle pole"/>
    <property type="evidence" value="ECO:0007669"/>
    <property type="project" value="InterPro"/>
</dbReference>
<keyword evidence="3" id="KW-0963">Cytoplasm</keyword>
<feature type="region of interest" description="Disordered" evidence="7">
    <location>
        <begin position="1457"/>
        <end position="1526"/>
    </location>
</feature>
<feature type="region of interest" description="Disordered" evidence="7">
    <location>
        <begin position="678"/>
        <end position="710"/>
    </location>
</feature>
<feature type="compositionally biased region" description="Low complexity" evidence="7">
    <location>
        <begin position="1996"/>
        <end position="2010"/>
    </location>
</feature>
<gene>
    <name evidence="9" type="ORF">HYH03_016066</name>
</gene>
<keyword evidence="6" id="KW-0175">Coiled coil</keyword>
<protein>
    <recommendedName>
        <fullName evidence="8">Gamma tubulin complex component C-terminal domain-containing protein</fullName>
    </recommendedName>
</protein>
<evidence type="ECO:0000256" key="1">
    <source>
        <dbReference type="ARBA" id="ARBA00004245"/>
    </source>
</evidence>
<organism evidence="9 10">
    <name type="scientific">Edaphochlamys debaryana</name>
    <dbReference type="NCBI Taxonomy" id="47281"/>
    <lineage>
        <taxon>Eukaryota</taxon>
        <taxon>Viridiplantae</taxon>
        <taxon>Chlorophyta</taxon>
        <taxon>core chlorophytes</taxon>
        <taxon>Chlorophyceae</taxon>
        <taxon>CS clade</taxon>
        <taxon>Chlamydomonadales</taxon>
        <taxon>Chlamydomonadales incertae sedis</taxon>
        <taxon>Edaphochlamys</taxon>
    </lineage>
</organism>
<comment type="similarity">
    <text evidence="2">Belongs to the TUBGCP family.</text>
</comment>
<feature type="region of interest" description="Disordered" evidence="7">
    <location>
        <begin position="596"/>
        <end position="635"/>
    </location>
</feature>
<dbReference type="GO" id="GO:0000278">
    <property type="term" value="P:mitotic cell cycle"/>
    <property type="evidence" value="ECO:0007669"/>
    <property type="project" value="TreeGrafter"/>
</dbReference>
<feature type="region of interest" description="Disordered" evidence="7">
    <location>
        <begin position="1143"/>
        <end position="1206"/>
    </location>
</feature>
<feature type="compositionally biased region" description="Gly residues" evidence="7">
    <location>
        <begin position="1611"/>
        <end position="1621"/>
    </location>
</feature>
<dbReference type="GO" id="GO:0051321">
    <property type="term" value="P:meiotic cell cycle"/>
    <property type="evidence" value="ECO:0007669"/>
    <property type="project" value="TreeGrafter"/>
</dbReference>
<dbReference type="InterPro" id="IPR040457">
    <property type="entry name" value="GCP_C"/>
</dbReference>
<dbReference type="InterPro" id="IPR007259">
    <property type="entry name" value="GCP"/>
</dbReference>
<evidence type="ECO:0000256" key="5">
    <source>
        <dbReference type="ARBA" id="ARBA00023212"/>
    </source>
</evidence>
<feature type="compositionally biased region" description="Low complexity" evidence="7">
    <location>
        <begin position="1481"/>
        <end position="1512"/>
    </location>
</feature>
<evidence type="ECO:0000259" key="8">
    <source>
        <dbReference type="Pfam" id="PF04130"/>
    </source>
</evidence>
<feature type="compositionally biased region" description="Gly residues" evidence="7">
    <location>
        <begin position="1463"/>
        <end position="1480"/>
    </location>
</feature>
<feature type="region of interest" description="Disordered" evidence="7">
    <location>
        <begin position="1335"/>
        <end position="1377"/>
    </location>
</feature>
<dbReference type="GO" id="GO:0005874">
    <property type="term" value="C:microtubule"/>
    <property type="evidence" value="ECO:0007669"/>
    <property type="project" value="UniProtKB-KW"/>
</dbReference>